<organism evidence="1 2">
    <name type="scientific">Actinotignum urinale</name>
    <dbReference type="NCBI Taxonomy" id="190146"/>
    <lineage>
        <taxon>Bacteria</taxon>
        <taxon>Bacillati</taxon>
        <taxon>Actinomycetota</taxon>
        <taxon>Actinomycetes</taxon>
        <taxon>Actinomycetales</taxon>
        <taxon>Actinomycetaceae</taxon>
        <taxon>Actinotignum</taxon>
    </lineage>
</organism>
<dbReference type="AlphaFoldDB" id="A0AAW9HKI4"/>
<dbReference type="Proteomes" id="UP001281731">
    <property type="component" value="Unassembled WGS sequence"/>
</dbReference>
<sequence length="207" mass="24418">MNIRTYTTSTQVIYPPNPQTTLTDPVGQQWQWDNENKHYRNVAGVKCGWEKLLTERQPLKSLEDVEAIRARAKKIARYHLLEDYFNFDNWTDYELPSGKYLTWVIKQLIKIQEIYNNPGDNNPIQTLYEHYLQESKTTSLAKNNAYIAMRKELNPLMRQNLTPFITKEYLWHIFATNALLPMHTSYTSVTHFNPEALKGKWLYGKAD</sequence>
<accession>A0AAW9HKI4</accession>
<protein>
    <submittedName>
        <fullName evidence="1">Uncharacterized protein</fullName>
    </submittedName>
</protein>
<dbReference type="RefSeq" id="WP_320756203.1">
    <property type="nucleotide sequence ID" value="NZ_JAWNGC010000001.1"/>
</dbReference>
<name>A0AAW9HKI4_9ACTO</name>
<evidence type="ECO:0000313" key="1">
    <source>
        <dbReference type="EMBL" id="MDY5154297.1"/>
    </source>
</evidence>
<gene>
    <name evidence="1" type="ORF">R6G80_00945</name>
</gene>
<comment type="caution">
    <text evidence="1">The sequence shown here is derived from an EMBL/GenBank/DDBJ whole genome shotgun (WGS) entry which is preliminary data.</text>
</comment>
<evidence type="ECO:0000313" key="2">
    <source>
        <dbReference type="Proteomes" id="UP001281731"/>
    </source>
</evidence>
<dbReference type="EMBL" id="JAWNGC010000001">
    <property type="protein sequence ID" value="MDY5154297.1"/>
    <property type="molecule type" value="Genomic_DNA"/>
</dbReference>
<reference evidence="1" key="1">
    <citation type="submission" date="2023-10" db="EMBL/GenBank/DDBJ databases">
        <title>Whole Genome based description of the genera Actinobaculum and Actinotignum reveals a complex phylogenetic relationship within the species included in the genus Actinotignum.</title>
        <authorList>
            <person name="Jensen C.S."/>
            <person name="Dargis R."/>
            <person name="Kemp M."/>
            <person name="Christensen J.J."/>
        </authorList>
    </citation>
    <scope>NUCLEOTIDE SEQUENCE</scope>
    <source>
        <strain evidence="1">SLA_B511</strain>
    </source>
</reference>
<proteinExistence type="predicted"/>